<sequence length="557" mass="63848">MIRKIYPFIIIFIICIPASWYLFGRGYFNMHDDLQVMRVYEMERCFSDGQIPCRWSPDMAYGYGQAMFNYYSAFPYYLGQFVRMVTGLSILATVKTLFFISLVGSAFGMYILAKEFWGKMGGILASALYIYTPYHALDIFVRGALSESFSLAILPFLWFYLYTLVKNPSVKSALLTSISLFFLLTTHNISSMIYAPFTLIWTTFWIIYLKNWKSIKYVFISGILGVGLSSFFLIPAIFEQSLINVQYLTSEYSDFHAHFVSLKQLFVERKWGYGPSIFGPYDDLSFQVGWPHWFLGFLVIGLSIYWWVKKRNKEAILSISLISLFLLTTFLAHQRSLFLWESLPLIKFVQFPWRFLGLSMFFLSFALGAMGNVRFTLKTLFVYLILGITIVLNISYFKPFNFSRKVKDEDKLMGEAWELQQKAAILDYLPKTADIAPPASAFDTPKVISGEGVIENFTNDSNRFSFDADIFSLSEVVVPVMYFPNWIVIVDNQKVTSGINGAHGVISLELPVGKHIVRGRFTNTLVRTVANSVSVLSLIILFSVSAVSENKKYDEKK</sequence>
<keyword evidence="1" id="KW-0472">Membrane</keyword>
<protein>
    <recommendedName>
        <fullName evidence="2">Membrane protein 6-pyruvoyl-tetrahydropterin synthase-related domain-containing protein</fullName>
    </recommendedName>
</protein>
<feature type="transmembrane region" description="Helical" evidence="1">
    <location>
        <begin position="217"/>
        <end position="238"/>
    </location>
</feature>
<gene>
    <name evidence="3" type="ORF">UT19_C0004G0020</name>
</gene>
<feature type="transmembrane region" description="Helical" evidence="1">
    <location>
        <begin position="353"/>
        <end position="373"/>
    </location>
</feature>
<proteinExistence type="predicted"/>
<comment type="caution">
    <text evidence="3">The sequence shown here is derived from an EMBL/GenBank/DDBJ whole genome shotgun (WGS) entry which is preliminary data.</text>
</comment>
<feature type="transmembrane region" description="Helical" evidence="1">
    <location>
        <begin position="380"/>
        <end position="397"/>
    </location>
</feature>
<keyword evidence="1" id="KW-0812">Transmembrane</keyword>
<feature type="transmembrane region" description="Helical" evidence="1">
    <location>
        <begin position="290"/>
        <end position="308"/>
    </location>
</feature>
<keyword evidence="1" id="KW-1133">Transmembrane helix</keyword>
<feature type="transmembrane region" description="Helical" evidence="1">
    <location>
        <begin position="529"/>
        <end position="547"/>
    </location>
</feature>
<name>A0A0G0P7E8_9BACT</name>
<dbReference type="InterPro" id="IPR018776">
    <property type="entry name" value="Membrane_prot_PTPS-rel_domain"/>
</dbReference>
<evidence type="ECO:0000256" key="1">
    <source>
        <dbReference type="SAM" id="Phobius"/>
    </source>
</evidence>
<organism evidence="3 4">
    <name type="scientific">Candidatus Woesebacteria bacterium GW2011_GWB1_39_10b</name>
    <dbReference type="NCBI Taxonomy" id="1618573"/>
    <lineage>
        <taxon>Bacteria</taxon>
        <taxon>Candidatus Woeseibacteriota</taxon>
    </lineage>
</organism>
<dbReference type="AlphaFoldDB" id="A0A0G0P7E8"/>
<dbReference type="EMBL" id="LBVW01000004">
    <property type="protein sequence ID" value="KKQ94059.1"/>
    <property type="molecule type" value="Genomic_DNA"/>
</dbReference>
<evidence type="ECO:0000313" key="4">
    <source>
        <dbReference type="Proteomes" id="UP000034932"/>
    </source>
</evidence>
<dbReference type="STRING" id="1618573.UT19_C0004G0020"/>
<reference evidence="3 4" key="1">
    <citation type="journal article" date="2015" name="Nature">
        <title>rRNA introns, odd ribosomes, and small enigmatic genomes across a large radiation of phyla.</title>
        <authorList>
            <person name="Brown C.T."/>
            <person name="Hug L.A."/>
            <person name="Thomas B.C."/>
            <person name="Sharon I."/>
            <person name="Castelle C.J."/>
            <person name="Singh A."/>
            <person name="Wilkins M.J."/>
            <person name="Williams K.H."/>
            <person name="Banfield J.F."/>
        </authorList>
    </citation>
    <scope>NUCLEOTIDE SEQUENCE [LARGE SCALE GENOMIC DNA]</scope>
</reference>
<evidence type="ECO:0000259" key="2">
    <source>
        <dbReference type="Pfam" id="PF10131"/>
    </source>
</evidence>
<feature type="transmembrane region" description="Helical" evidence="1">
    <location>
        <begin position="192"/>
        <end position="210"/>
    </location>
</feature>
<feature type="transmembrane region" description="Helical" evidence="1">
    <location>
        <begin position="169"/>
        <end position="186"/>
    </location>
</feature>
<evidence type="ECO:0000313" key="3">
    <source>
        <dbReference type="EMBL" id="KKQ94059.1"/>
    </source>
</evidence>
<feature type="transmembrane region" description="Helical" evidence="1">
    <location>
        <begin position="315"/>
        <end position="333"/>
    </location>
</feature>
<feature type="transmembrane region" description="Helical" evidence="1">
    <location>
        <begin position="140"/>
        <end position="162"/>
    </location>
</feature>
<feature type="transmembrane region" description="Helical" evidence="1">
    <location>
        <begin position="5"/>
        <end position="23"/>
    </location>
</feature>
<dbReference type="Proteomes" id="UP000034932">
    <property type="component" value="Unassembled WGS sequence"/>
</dbReference>
<feature type="domain" description="Membrane protein 6-pyruvoyl-tetrahydropterin synthase-related" evidence="2">
    <location>
        <begin position="68"/>
        <end position="404"/>
    </location>
</feature>
<accession>A0A0G0P7E8</accession>
<feature type="transmembrane region" description="Helical" evidence="1">
    <location>
        <begin position="81"/>
        <end position="104"/>
    </location>
</feature>
<dbReference type="Pfam" id="PF10131">
    <property type="entry name" value="PTPS_related"/>
    <property type="match status" value="1"/>
</dbReference>